<dbReference type="OrthoDB" id="56883at2"/>
<dbReference type="PANTHER" id="PTHR30023:SF0">
    <property type="entry name" value="PENICILLIN-SENSITIVE CARBOXYPEPTIDASE A"/>
    <property type="match status" value="1"/>
</dbReference>
<gene>
    <name evidence="3" type="ORF">DFJ65_0967</name>
</gene>
<dbReference type="InterPro" id="IPR012338">
    <property type="entry name" value="Beta-lactam/transpept-like"/>
</dbReference>
<keyword evidence="2" id="KW-0378">Hydrolase</keyword>
<keyword evidence="3" id="KW-0121">Carboxypeptidase</keyword>
<dbReference type="Gene3D" id="3.40.710.10">
    <property type="entry name" value="DD-peptidase/beta-lactamase superfamily"/>
    <property type="match status" value="2"/>
</dbReference>
<dbReference type="PANTHER" id="PTHR30023">
    <property type="entry name" value="D-ALANYL-D-ALANINE CARBOXYPEPTIDASE"/>
    <property type="match status" value="1"/>
</dbReference>
<evidence type="ECO:0000256" key="2">
    <source>
        <dbReference type="ARBA" id="ARBA00022801"/>
    </source>
</evidence>
<organism evidence="3 4">
    <name type="scientific">Calidifontibacter indicus</name>
    <dbReference type="NCBI Taxonomy" id="419650"/>
    <lineage>
        <taxon>Bacteria</taxon>
        <taxon>Bacillati</taxon>
        <taxon>Actinomycetota</taxon>
        <taxon>Actinomycetes</taxon>
        <taxon>Micrococcales</taxon>
        <taxon>Dermacoccaceae</taxon>
        <taxon>Calidifontibacter</taxon>
    </lineage>
</organism>
<dbReference type="GO" id="GO:0000270">
    <property type="term" value="P:peptidoglycan metabolic process"/>
    <property type="evidence" value="ECO:0007669"/>
    <property type="project" value="TreeGrafter"/>
</dbReference>
<comment type="similarity">
    <text evidence="1">Belongs to the peptidase S13 family.</text>
</comment>
<comment type="caution">
    <text evidence="3">The sequence shown here is derived from an EMBL/GenBank/DDBJ whole genome shotgun (WGS) entry which is preliminary data.</text>
</comment>
<dbReference type="InterPro" id="IPR000667">
    <property type="entry name" value="Peptidase_S13"/>
</dbReference>
<dbReference type="RefSeq" id="WP_115922041.1">
    <property type="nucleotide sequence ID" value="NZ_QTUA01000001.1"/>
</dbReference>
<keyword evidence="4" id="KW-1185">Reference proteome</keyword>
<reference evidence="3 4" key="1">
    <citation type="submission" date="2018-08" db="EMBL/GenBank/DDBJ databases">
        <title>Sequencing the genomes of 1000 actinobacteria strains.</title>
        <authorList>
            <person name="Klenk H.-P."/>
        </authorList>
    </citation>
    <scope>NUCLEOTIDE SEQUENCE [LARGE SCALE GENOMIC DNA]</scope>
    <source>
        <strain evidence="3 4">DSM 22967</strain>
    </source>
</reference>
<dbReference type="Proteomes" id="UP000256253">
    <property type="component" value="Unassembled WGS sequence"/>
</dbReference>
<dbReference type="GO" id="GO:0006508">
    <property type="term" value="P:proteolysis"/>
    <property type="evidence" value="ECO:0007669"/>
    <property type="project" value="InterPro"/>
</dbReference>
<dbReference type="AlphaFoldDB" id="A0A3D9UL37"/>
<sequence>MRSLLAPSGKGESMLKRVLAGSTVVVLAVAGYGALDVYDKVPGILTLADAKPEPVPLPSQTTPAPSVAAPTPPSVPAVAGTVSAAMPTAAQVSAAVKAPLAAKGFLKDTAVVIRDGATGTVLFDQGGTRALTPASTTKLLAAWAVATTMDLDQPFTTRVVGTGDQLVLVAGGDTLLAPGKGDPDQIVGHAGVADLADQVAATLRRQGRSTVTLGLDTTSYAPGPDAVPGWEPGFLAQGFTARIAQLGLSTQRSNPPEPAAADPNKSVQAELVKQLKARGITATAGPNAAAPSGATELGAVRSAPLIDVLGQAMRDSDNAMIESLTRAAAFKAGVPGDNTSVNNWVVSVLKKDGFDVTGVKLADVCGLAAGTTIPAKLLSDIVVAGTTGKSRPFAEVLARESVAGWNGTLHDRYYLDTNKSAAGEVRAKTGSLPDVSSLAGTVVTDGGRLLVFSIITNGPMSAGAWPVRVAIDNTVAALAALPAT</sequence>
<proteinExistence type="inferred from homology"/>
<dbReference type="GO" id="GO:0004185">
    <property type="term" value="F:serine-type carboxypeptidase activity"/>
    <property type="evidence" value="ECO:0007669"/>
    <property type="project" value="InterPro"/>
</dbReference>
<dbReference type="EMBL" id="QTUA01000001">
    <property type="protein sequence ID" value="REF29977.1"/>
    <property type="molecule type" value="Genomic_DNA"/>
</dbReference>
<dbReference type="SUPFAM" id="SSF56601">
    <property type="entry name" value="beta-lactamase/transpeptidase-like"/>
    <property type="match status" value="1"/>
</dbReference>
<evidence type="ECO:0000313" key="3">
    <source>
        <dbReference type="EMBL" id="REF29977.1"/>
    </source>
</evidence>
<name>A0A3D9UL37_9MICO</name>
<evidence type="ECO:0000256" key="1">
    <source>
        <dbReference type="ARBA" id="ARBA00006096"/>
    </source>
</evidence>
<dbReference type="Pfam" id="PF02113">
    <property type="entry name" value="Peptidase_S13"/>
    <property type="match status" value="2"/>
</dbReference>
<dbReference type="NCBIfam" id="TIGR00666">
    <property type="entry name" value="PBP4"/>
    <property type="match status" value="1"/>
</dbReference>
<protein>
    <submittedName>
        <fullName evidence="3">D-alanyl-D-alanine carboxypeptidase/D-alanyl-D-alanine-endopeptidase (Penicillin-binding protein 4)</fullName>
    </submittedName>
</protein>
<keyword evidence="3" id="KW-0645">Protease</keyword>
<evidence type="ECO:0000313" key="4">
    <source>
        <dbReference type="Proteomes" id="UP000256253"/>
    </source>
</evidence>
<dbReference type="PRINTS" id="PR00922">
    <property type="entry name" value="DADACBPTASE3"/>
</dbReference>
<accession>A0A3D9UL37</accession>